<reference evidence="6 7" key="1">
    <citation type="submission" date="2016-11" db="EMBL/GenBank/DDBJ databases">
        <authorList>
            <person name="Jaros S."/>
            <person name="Januszkiewicz K."/>
            <person name="Wedrychowicz H."/>
        </authorList>
    </citation>
    <scope>NUCLEOTIDE SEQUENCE [LARGE SCALE GENOMIC DNA]</scope>
    <source>
        <strain evidence="6 7">DSM 44523</strain>
    </source>
</reference>
<comment type="subcellular location">
    <subcellularLocation>
        <location evidence="1">Membrane</location>
        <topology evidence="1">Multi-pass membrane protein</topology>
    </subcellularLocation>
</comment>
<evidence type="ECO:0000256" key="2">
    <source>
        <dbReference type="ARBA" id="ARBA00022692"/>
    </source>
</evidence>
<feature type="transmembrane region" description="Helical" evidence="5">
    <location>
        <begin position="84"/>
        <end position="103"/>
    </location>
</feature>
<dbReference type="InterPro" id="IPR035952">
    <property type="entry name" value="Rhomboid-like_sf"/>
</dbReference>
<protein>
    <recommendedName>
        <fullName evidence="8">Rhomboid family protein</fullName>
    </recommendedName>
</protein>
<sequence>MWFVALTATTVVLANLPERVQERLLVRRSTNLHQLAHHPIRVLVTSAFWISPSVVLVWLGLAQFLLLFLVFLGPVERWLGTLRWLAVVVTGHAGGTLASQGLLALRISLGQESHALVFDVDVGASYGVAAAAGVLVWRLARPWSARYALTVTGLLVLALLVNRTYDDVGHLAAFLLGVACRPLAHDRPVWDPALAWRRRGRATSSDQS</sequence>
<keyword evidence="7" id="KW-1185">Reference proteome</keyword>
<evidence type="ECO:0000256" key="5">
    <source>
        <dbReference type="SAM" id="Phobius"/>
    </source>
</evidence>
<dbReference type="Gene3D" id="1.20.1540.10">
    <property type="entry name" value="Rhomboid-like"/>
    <property type="match status" value="1"/>
</dbReference>
<feature type="transmembrane region" description="Helical" evidence="5">
    <location>
        <begin position="46"/>
        <end position="72"/>
    </location>
</feature>
<feature type="transmembrane region" description="Helical" evidence="5">
    <location>
        <begin position="123"/>
        <end position="140"/>
    </location>
</feature>
<evidence type="ECO:0000313" key="7">
    <source>
        <dbReference type="Proteomes" id="UP000184501"/>
    </source>
</evidence>
<keyword evidence="4 5" id="KW-0472">Membrane</keyword>
<evidence type="ECO:0000256" key="4">
    <source>
        <dbReference type="ARBA" id="ARBA00023136"/>
    </source>
</evidence>
<organism evidence="6 7">
    <name type="scientific">Streptoalloteichus hindustanus</name>
    <dbReference type="NCBI Taxonomy" id="2017"/>
    <lineage>
        <taxon>Bacteria</taxon>
        <taxon>Bacillati</taxon>
        <taxon>Actinomycetota</taxon>
        <taxon>Actinomycetes</taxon>
        <taxon>Pseudonocardiales</taxon>
        <taxon>Pseudonocardiaceae</taxon>
        <taxon>Streptoalloteichus</taxon>
    </lineage>
</organism>
<feature type="transmembrane region" description="Helical" evidence="5">
    <location>
        <begin position="147"/>
        <end position="165"/>
    </location>
</feature>
<evidence type="ECO:0000313" key="6">
    <source>
        <dbReference type="EMBL" id="SHF94015.1"/>
    </source>
</evidence>
<name>A0A1M5FR83_STRHI</name>
<evidence type="ECO:0000256" key="1">
    <source>
        <dbReference type="ARBA" id="ARBA00004141"/>
    </source>
</evidence>
<dbReference type="SUPFAM" id="SSF144091">
    <property type="entry name" value="Rhomboid-like"/>
    <property type="match status" value="1"/>
</dbReference>
<keyword evidence="2 5" id="KW-0812">Transmembrane</keyword>
<proteinExistence type="predicted"/>
<dbReference type="Proteomes" id="UP000184501">
    <property type="component" value="Unassembled WGS sequence"/>
</dbReference>
<dbReference type="AlphaFoldDB" id="A0A1M5FR83"/>
<gene>
    <name evidence="6" type="ORF">SAMN05444320_105555</name>
</gene>
<keyword evidence="3 5" id="KW-1133">Transmembrane helix</keyword>
<evidence type="ECO:0008006" key="8">
    <source>
        <dbReference type="Google" id="ProtNLM"/>
    </source>
</evidence>
<dbReference type="Pfam" id="PF20401">
    <property type="entry name" value="Rhomboid_2"/>
    <property type="match status" value="1"/>
</dbReference>
<dbReference type="EMBL" id="FQVN01000005">
    <property type="protein sequence ID" value="SHF94015.1"/>
    <property type="molecule type" value="Genomic_DNA"/>
</dbReference>
<accession>A0A1M5FR83</accession>
<dbReference type="InterPro" id="IPR046862">
    <property type="entry name" value="Rhomboid_2"/>
</dbReference>
<evidence type="ECO:0000256" key="3">
    <source>
        <dbReference type="ARBA" id="ARBA00022989"/>
    </source>
</evidence>
<dbReference type="GO" id="GO:0016020">
    <property type="term" value="C:membrane"/>
    <property type="evidence" value="ECO:0007669"/>
    <property type="project" value="UniProtKB-SubCell"/>
</dbReference>
<dbReference type="STRING" id="2017.SAMN05444320_105555"/>